<evidence type="ECO:0000313" key="2">
    <source>
        <dbReference type="EMBL" id="KAF3538151.1"/>
    </source>
</evidence>
<gene>
    <name evidence="2" type="ORF">F2Q69_00021120</name>
</gene>
<sequence length="96" mass="10700">MLHFSRTGSCASGTLSGFTDAAVEAVNALTSKGTCDTDLGDDLVRVLTTEFQSMGRHDSSSEEEERVRRDRSPDERRRVRVSDDDDRKSSRRDLCS</sequence>
<name>A0A8S9QB03_BRACR</name>
<reference evidence="2" key="1">
    <citation type="submission" date="2019-12" db="EMBL/GenBank/DDBJ databases">
        <title>Genome sequencing and annotation of Brassica cretica.</title>
        <authorList>
            <person name="Studholme D.J."/>
            <person name="Sarris P."/>
        </authorList>
    </citation>
    <scope>NUCLEOTIDE SEQUENCE</scope>
    <source>
        <strain evidence="2">PFS-109/04</strain>
        <tissue evidence="2">Leaf</tissue>
    </source>
</reference>
<evidence type="ECO:0000256" key="1">
    <source>
        <dbReference type="SAM" id="MobiDB-lite"/>
    </source>
</evidence>
<comment type="caution">
    <text evidence="2">The sequence shown here is derived from an EMBL/GenBank/DDBJ whole genome shotgun (WGS) entry which is preliminary data.</text>
</comment>
<feature type="region of interest" description="Disordered" evidence="1">
    <location>
        <begin position="50"/>
        <end position="96"/>
    </location>
</feature>
<dbReference type="EMBL" id="QGKX02001290">
    <property type="protein sequence ID" value="KAF3538151.1"/>
    <property type="molecule type" value="Genomic_DNA"/>
</dbReference>
<evidence type="ECO:0000313" key="3">
    <source>
        <dbReference type="Proteomes" id="UP000712600"/>
    </source>
</evidence>
<accession>A0A8S9QB03</accession>
<organism evidence="2 3">
    <name type="scientific">Brassica cretica</name>
    <name type="common">Mustard</name>
    <dbReference type="NCBI Taxonomy" id="69181"/>
    <lineage>
        <taxon>Eukaryota</taxon>
        <taxon>Viridiplantae</taxon>
        <taxon>Streptophyta</taxon>
        <taxon>Embryophyta</taxon>
        <taxon>Tracheophyta</taxon>
        <taxon>Spermatophyta</taxon>
        <taxon>Magnoliopsida</taxon>
        <taxon>eudicotyledons</taxon>
        <taxon>Gunneridae</taxon>
        <taxon>Pentapetalae</taxon>
        <taxon>rosids</taxon>
        <taxon>malvids</taxon>
        <taxon>Brassicales</taxon>
        <taxon>Brassicaceae</taxon>
        <taxon>Brassiceae</taxon>
        <taxon>Brassica</taxon>
    </lineage>
</organism>
<feature type="compositionally biased region" description="Basic and acidic residues" evidence="1">
    <location>
        <begin position="55"/>
        <end position="96"/>
    </location>
</feature>
<protein>
    <submittedName>
        <fullName evidence="2">Uncharacterized protein</fullName>
    </submittedName>
</protein>
<dbReference type="AlphaFoldDB" id="A0A8S9QB03"/>
<proteinExistence type="predicted"/>
<dbReference type="Proteomes" id="UP000712600">
    <property type="component" value="Unassembled WGS sequence"/>
</dbReference>